<feature type="compositionally biased region" description="Polar residues" evidence="2">
    <location>
        <begin position="634"/>
        <end position="661"/>
    </location>
</feature>
<feature type="domain" description="TIR" evidence="4">
    <location>
        <begin position="1269"/>
        <end position="1382"/>
    </location>
</feature>
<dbReference type="InterPro" id="IPR000719">
    <property type="entry name" value="Prot_kinase_dom"/>
</dbReference>
<dbReference type="Proteomes" id="UP000225706">
    <property type="component" value="Unassembled WGS sequence"/>
</dbReference>
<reference evidence="6" key="1">
    <citation type="journal article" date="2017" name="bioRxiv">
        <title>Comparative analysis of the genomes of Stylophora pistillata and Acropora digitifera provides evidence for extensive differences between species of corals.</title>
        <authorList>
            <person name="Voolstra C.R."/>
            <person name="Li Y."/>
            <person name="Liew Y.J."/>
            <person name="Baumgarten S."/>
            <person name="Zoccola D."/>
            <person name="Flot J.-F."/>
            <person name="Tambutte S."/>
            <person name="Allemand D."/>
            <person name="Aranda M."/>
        </authorList>
    </citation>
    <scope>NUCLEOTIDE SEQUENCE [LARGE SCALE GENOMIC DNA]</scope>
</reference>
<comment type="caution">
    <text evidence="5">The sequence shown here is derived from an EMBL/GenBank/DDBJ whole genome shotgun (WGS) entry which is preliminary data.</text>
</comment>
<evidence type="ECO:0000256" key="1">
    <source>
        <dbReference type="ARBA" id="ARBA00008171"/>
    </source>
</evidence>
<dbReference type="Pfam" id="PF07714">
    <property type="entry name" value="PK_Tyr_Ser-Thr"/>
    <property type="match status" value="1"/>
</dbReference>
<dbReference type="EMBL" id="LSMT01000108">
    <property type="protein sequence ID" value="PFX27246.1"/>
    <property type="molecule type" value="Genomic_DNA"/>
</dbReference>
<dbReference type="Pfam" id="PF13676">
    <property type="entry name" value="TIR_2"/>
    <property type="match status" value="1"/>
</dbReference>
<evidence type="ECO:0000256" key="2">
    <source>
        <dbReference type="SAM" id="MobiDB-lite"/>
    </source>
</evidence>
<dbReference type="PANTHER" id="PTHR47508:SF1">
    <property type="entry name" value="NON-SPECIFIC SERINE_THREONINE PROTEIN KINASE"/>
    <property type="match status" value="1"/>
</dbReference>
<protein>
    <submittedName>
        <fullName evidence="5">Putative serine/threonine-protein kinase pats1</fullName>
    </submittedName>
</protein>
<dbReference type="InterPro" id="IPR035897">
    <property type="entry name" value="Toll_tir_struct_dom_sf"/>
</dbReference>
<dbReference type="STRING" id="50429.A0A2B4SCZ5"/>
<feature type="region of interest" description="Disordered" evidence="2">
    <location>
        <begin position="498"/>
        <end position="520"/>
    </location>
</feature>
<dbReference type="InterPro" id="IPR001245">
    <property type="entry name" value="Ser-Thr/Tyr_kinase_cat_dom"/>
</dbReference>
<evidence type="ECO:0000313" key="5">
    <source>
        <dbReference type="EMBL" id="PFX27246.1"/>
    </source>
</evidence>
<dbReference type="PROSITE" id="PS50104">
    <property type="entry name" value="TIR"/>
    <property type="match status" value="1"/>
</dbReference>
<feature type="compositionally biased region" description="Polar residues" evidence="2">
    <location>
        <begin position="498"/>
        <end position="510"/>
    </location>
</feature>
<dbReference type="SUPFAM" id="SSF52200">
    <property type="entry name" value="Toll/Interleukin receptor TIR domain"/>
    <property type="match status" value="1"/>
</dbReference>
<gene>
    <name evidence="5" type="primary">pats1</name>
    <name evidence="5" type="ORF">AWC38_SpisGene8091</name>
</gene>
<dbReference type="Gene3D" id="1.10.10.10">
    <property type="entry name" value="Winged helix-like DNA-binding domain superfamily/Winged helix DNA-binding domain"/>
    <property type="match status" value="1"/>
</dbReference>
<dbReference type="PANTHER" id="PTHR47508">
    <property type="entry name" value="SAM DOMAIN-CONTAINING PROTEIN-RELATED"/>
    <property type="match status" value="1"/>
</dbReference>
<name>A0A2B4SCZ5_STYPI</name>
<evidence type="ECO:0000313" key="6">
    <source>
        <dbReference type="Proteomes" id="UP000225706"/>
    </source>
</evidence>
<dbReference type="SUPFAM" id="SSF52540">
    <property type="entry name" value="P-loop containing nucleoside triphosphate hydrolases"/>
    <property type="match status" value="1"/>
</dbReference>
<dbReference type="InterPro" id="IPR036388">
    <property type="entry name" value="WH-like_DNA-bd_sf"/>
</dbReference>
<dbReference type="Gene3D" id="3.30.70.1390">
    <property type="entry name" value="ROC domain from the Parkinson's disease-associated leucine-rich repeat kinase 2"/>
    <property type="match status" value="1"/>
</dbReference>
<dbReference type="InterPro" id="IPR000157">
    <property type="entry name" value="TIR_dom"/>
</dbReference>
<keyword evidence="5" id="KW-0808">Transferase</keyword>
<dbReference type="GO" id="GO:0005524">
    <property type="term" value="F:ATP binding"/>
    <property type="evidence" value="ECO:0007669"/>
    <property type="project" value="InterPro"/>
</dbReference>
<keyword evidence="6" id="KW-1185">Reference proteome</keyword>
<sequence length="1408" mass="158188">MLGMETSDLERLADIAASNSMHKIFPIHGKLIESGFVCQIDKMSRIWRSPKADKNVPSCPKVENLTELDKLYLLLAEHSLGDSFNVLCYDLKIRSINDLNGLDDEALKRLRFLKFGKDQLKQLPQKVGKNDFVSLALVGIGVLCVFCSETSIGMLNLLKYGKLPYRAQLESHGVPFISVDEIHVVKKTASGPVSGSVFEAIWTKSNGEKIRVCLRYDRGQAQRKHFLHEAELTASVNHENLLHLYGVILPGLYTDSVALVVDFAEYGNINEAMPLQSVYSLVKVITQIAAALEYLDSKGLVHMRITPVSVFVVAPGKAKLGGLWGCFRRDQKEMTQSSVKSSTKKGEVVCWFAQFAKDMFRTLAFHQDFLSSTREKLVNRALMPDVLKNLFEQCNAKNPKNRPRMSDVAKTLSTFSLPKLLVKADCNGQTSHKLSCKKGEVILLISKAFHFLEEKVASSSGNEAWLCEKRNGSMGLLDPSNAEELLGHEDISWETLNQNVEEEPSQTSSEAKPDKDSTVPPEIQARGIEAKHAFQRALKKGKVRVYRGRVMLIGQNRAGKTSLKKSLLGLKFDPGEESTEGIEVDPSRFELDVDRVMNWQLVKNEKFTSEFADDIARLVVGELRSGDEEKKPEVNSSEVEPVQTDVTQGASAPQSDQVAATSFAEQDFPADTPSDHSSAAGAGLAELLQDAERFHIEVDSSRTVPEDVKSLVAKYLESQAGGEQQASDRETVVTIWDFAGQHLYYASHPVFLSPRAVYVLVYNLSKELSANMEPCVRQGVHDFIPHSSGDETNLDSILSWLVSIHNLSAEVRAKEKDQEEEQPYLRPPVIIVGTHADNPFEDPKRMETQIKTSLSRKTYAQHVRRPFYRVDNTRSGEDEGVRKVRQEIREVLRLEPYMGEDVPVRWFNFERVVEALVQQKVFYLKVSQLYFIVSKTCLIEDETEMVAMLDFYHDLGIVIWHGDTVVLQTQWLIHLFRKLITIRPFDEQNPRHAAAWNELEETGLLSMRLVDHVFAEFLCDGQSQNDILCMMEMYGLIARFTPKSEAGEDSPAVKYFVPAQLCSCPETELDTTESEICPLYINFADGFLPHGLFPQLVSRFISVCPELGCTDEPNLFQNLARFILGESDLFLIGKQSFIKVILQTKNSDDLAGLVRERLESILSSLSSDFACLRNMRYEFSVACPSCCNKASTKNKTKSCTENDRIHFIPISNDGKLICTKTFGARSRLEIPGIDKWRGCVKNTDEPSPPDVPRNKTFEDEMDSPSEIAARPAVFISYQWGLQDTVKVLRNKLEEAGFECWMDIGQMGGGDALYAEIDAGIRASKVVICCVTKRYCVSEMCQREVTLADTLRKPIIPVLFEFIDWPPPGQLALIFAKLLYIDMSQGPTGSFPEDKLQELFLKVNGHVER</sequence>
<dbReference type="Gene3D" id="3.40.50.10140">
    <property type="entry name" value="Toll/interleukin-1 receptor homology (TIR) domain"/>
    <property type="match status" value="1"/>
</dbReference>
<comment type="similarity">
    <text evidence="1">Belongs to the protein kinase superfamily. TKL Ser/Thr protein kinase family. ROCO subfamily.</text>
</comment>
<dbReference type="InterPro" id="IPR011009">
    <property type="entry name" value="Kinase-like_dom_sf"/>
</dbReference>
<dbReference type="SMART" id="SM00255">
    <property type="entry name" value="TIR"/>
    <property type="match status" value="1"/>
</dbReference>
<feature type="region of interest" description="Disordered" evidence="2">
    <location>
        <begin position="1241"/>
        <end position="1262"/>
    </location>
</feature>
<feature type="domain" description="Protein kinase" evidence="3">
    <location>
        <begin position="183"/>
        <end position="415"/>
    </location>
</feature>
<dbReference type="PROSITE" id="PS50011">
    <property type="entry name" value="PROTEIN_KINASE_DOM"/>
    <property type="match status" value="1"/>
</dbReference>
<dbReference type="Pfam" id="PF08477">
    <property type="entry name" value="Roc"/>
    <property type="match status" value="1"/>
</dbReference>
<dbReference type="OrthoDB" id="6078042at2759"/>
<dbReference type="InterPro" id="IPR027417">
    <property type="entry name" value="P-loop_NTPase"/>
</dbReference>
<organism evidence="5 6">
    <name type="scientific">Stylophora pistillata</name>
    <name type="common">Smooth cauliflower coral</name>
    <dbReference type="NCBI Taxonomy" id="50429"/>
    <lineage>
        <taxon>Eukaryota</taxon>
        <taxon>Metazoa</taxon>
        <taxon>Cnidaria</taxon>
        <taxon>Anthozoa</taxon>
        <taxon>Hexacorallia</taxon>
        <taxon>Scleractinia</taxon>
        <taxon>Astrocoeniina</taxon>
        <taxon>Pocilloporidae</taxon>
        <taxon>Stylophora</taxon>
    </lineage>
</organism>
<evidence type="ECO:0000259" key="3">
    <source>
        <dbReference type="PROSITE" id="PS50011"/>
    </source>
</evidence>
<proteinExistence type="inferred from homology"/>
<evidence type="ECO:0000259" key="4">
    <source>
        <dbReference type="PROSITE" id="PS50104"/>
    </source>
</evidence>
<dbReference type="Gene3D" id="3.40.50.300">
    <property type="entry name" value="P-loop containing nucleotide triphosphate hydrolases"/>
    <property type="match status" value="1"/>
</dbReference>
<feature type="region of interest" description="Disordered" evidence="2">
    <location>
        <begin position="625"/>
        <end position="661"/>
    </location>
</feature>
<dbReference type="Gene3D" id="1.10.510.10">
    <property type="entry name" value="Transferase(Phosphotransferase) domain 1"/>
    <property type="match status" value="1"/>
</dbReference>
<keyword evidence="5" id="KW-0418">Kinase</keyword>
<dbReference type="GO" id="GO:0004672">
    <property type="term" value="F:protein kinase activity"/>
    <property type="evidence" value="ECO:0007669"/>
    <property type="project" value="InterPro"/>
</dbReference>
<accession>A0A2B4SCZ5</accession>
<dbReference type="GO" id="GO:0007165">
    <property type="term" value="P:signal transduction"/>
    <property type="evidence" value="ECO:0007669"/>
    <property type="project" value="InterPro"/>
</dbReference>
<dbReference type="SUPFAM" id="SSF56112">
    <property type="entry name" value="Protein kinase-like (PK-like)"/>
    <property type="match status" value="1"/>
</dbReference>